<feature type="site" description="Lowers pKa of active site Cys" evidence="3">
    <location>
        <position position="302"/>
    </location>
</feature>
<dbReference type="EC" id="1.8.5.7" evidence="6"/>
<feature type="compositionally biased region" description="Polar residues" evidence="4">
    <location>
        <begin position="1"/>
        <end position="16"/>
    </location>
</feature>
<dbReference type="InterPro" id="IPR047047">
    <property type="entry name" value="GST_Omega-like_C"/>
</dbReference>
<dbReference type="PANTHER" id="PTHR32419">
    <property type="entry name" value="GLUTATHIONYL-HYDROQUINONE REDUCTASE"/>
    <property type="match status" value="1"/>
</dbReference>
<dbReference type="AlphaFoldDB" id="A0AAF0FCE5"/>
<sequence length="327" mass="37533">MSTANGSAASKPSVSSDGRFRHQSSTFRDVIATGTRFEPEIGRYKLIVSYACPWAHRALIVRALKKMDQVEDLLPVTVVDTFLDEKGWSLKEVSTDRAHNPPSGPRIPGFENTRYLRELYLAADPNYELRATVPVIWDTKHNTIVNNESAEVIRFLDTAFDQFLPEEVQGVTYYPKELRSEIDSVNGWVLPTVNSGVYKTGFATTMEAYLENVEPLFESLDRLEKHLQDKKYLVGDQLTEADIRLYTTTVRFDTVYFGHFKCNLHMIRGGRFPNLHRWLRELYWNNEAFRSTTDFDSIKKHYYASHVKINPTGIVPLGPEPHIEPLN</sequence>
<dbReference type="InterPro" id="IPR016639">
    <property type="entry name" value="GST_Omega/GSH"/>
</dbReference>
<proteinExistence type="predicted"/>
<reference evidence="6" key="1">
    <citation type="submission" date="2023-02" db="EMBL/GenBank/DDBJ databases">
        <title>Mating type loci evolution in Malassezia.</title>
        <authorList>
            <person name="Coelho M.A."/>
        </authorList>
    </citation>
    <scope>NUCLEOTIDE SEQUENCE</scope>
    <source>
        <strain evidence="6">CBS 14136</strain>
    </source>
</reference>
<dbReference type="InterPro" id="IPR040079">
    <property type="entry name" value="Glutathione_S-Trfase"/>
</dbReference>
<dbReference type="PIRSF" id="PIRSF015753">
    <property type="entry name" value="GST"/>
    <property type="match status" value="1"/>
</dbReference>
<evidence type="ECO:0000256" key="1">
    <source>
        <dbReference type="PIRSR" id="PIRSR015753-1"/>
    </source>
</evidence>
<organism evidence="6 7">
    <name type="scientific">Malassezia psittaci</name>
    <dbReference type="NCBI Taxonomy" id="1821823"/>
    <lineage>
        <taxon>Eukaryota</taxon>
        <taxon>Fungi</taxon>
        <taxon>Dikarya</taxon>
        <taxon>Basidiomycota</taxon>
        <taxon>Ustilaginomycotina</taxon>
        <taxon>Malasseziomycetes</taxon>
        <taxon>Malasseziales</taxon>
        <taxon>Malasseziaceae</taxon>
        <taxon>Malassezia</taxon>
    </lineage>
</organism>
<feature type="binding site" evidence="2">
    <location>
        <begin position="148"/>
        <end position="149"/>
    </location>
    <ligand>
        <name>glutathione</name>
        <dbReference type="ChEBI" id="CHEBI:57925"/>
    </ligand>
</feature>
<evidence type="ECO:0000313" key="6">
    <source>
        <dbReference type="EMBL" id="WFD44777.1"/>
    </source>
</evidence>
<dbReference type="GO" id="GO:0004364">
    <property type="term" value="F:glutathione transferase activity"/>
    <property type="evidence" value="ECO:0007669"/>
    <property type="project" value="InterPro"/>
</dbReference>
<dbReference type="SUPFAM" id="SSF52833">
    <property type="entry name" value="Thioredoxin-like"/>
    <property type="match status" value="1"/>
</dbReference>
<dbReference type="InterPro" id="IPR036282">
    <property type="entry name" value="Glutathione-S-Trfase_C_sf"/>
</dbReference>
<feature type="binding site" evidence="2">
    <location>
        <position position="88"/>
    </location>
    <ligand>
        <name>glutathione</name>
        <dbReference type="ChEBI" id="CHEBI:57925"/>
    </ligand>
</feature>
<dbReference type="InterPro" id="IPR010987">
    <property type="entry name" value="Glutathione-S-Trfase_C-like"/>
</dbReference>
<dbReference type="Gene3D" id="3.40.30.10">
    <property type="entry name" value="Glutaredoxin"/>
    <property type="match status" value="1"/>
</dbReference>
<evidence type="ECO:0000256" key="3">
    <source>
        <dbReference type="PIRSR" id="PIRSR015753-3"/>
    </source>
</evidence>
<keyword evidence="7" id="KW-1185">Reference proteome</keyword>
<gene>
    <name evidence="6" type="primary">ECM4_1</name>
    <name evidence="6" type="ORF">MPSI1_003448</name>
</gene>
<evidence type="ECO:0000259" key="5">
    <source>
        <dbReference type="PROSITE" id="PS50405"/>
    </source>
</evidence>
<dbReference type="InterPro" id="IPR004045">
    <property type="entry name" value="Glutathione_S-Trfase_N"/>
</dbReference>
<dbReference type="PANTHER" id="PTHR32419:SF6">
    <property type="entry name" value="GLUTATHIONE S-TRANSFERASE OMEGA-LIKE 1-RELATED"/>
    <property type="match status" value="1"/>
</dbReference>
<dbReference type="SFLD" id="SFLDG01148">
    <property type="entry name" value="Xi_(cytGST)"/>
    <property type="match status" value="1"/>
</dbReference>
<feature type="region of interest" description="Disordered" evidence="4">
    <location>
        <begin position="1"/>
        <end position="21"/>
    </location>
</feature>
<evidence type="ECO:0000313" key="7">
    <source>
        <dbReference type="Proteomes" id="UP001214628"/>
    </source>
</evidence>
<feature type="active site" description="Proton donor/acceptor" evidence="1">
    <location>
        <position position="198"/>
    </location>
</feature>
<dbReference type="GO" id="GO:0016491">
    <property type="term" value="F:oxidoreductase activity"/>
    <property type="evidence" value="ECO:0007669"/>
    <property type="project" value="UniProtKB-KW"/>
</dbReference>
<evidence type="ECO:0000256" key="2">
    <source>
        <dbReference type="PIRSR" id="PIRSR015753-2"/>
    </source>
</evidence>
<dbReference type="EMBL" id="CP118379">
    <property type="protein sequence ID" value="WFD44777.1"/>
    <property type="molecule type" value="Genomic_DNA"/>
</dbReference>
<dbReference type="SFLD" id="SFLDG01206">
    <property type="entry name" value="Xi.1"/>
    <property type="match status" value="1"/>
</dbReference>
<dbReference type="Pfam" id="PF13410">
    <property type="entry name" value="GST_C_2"/>
    <property type="match status" value="1"/>
</dbReference>
<dbReference type="InterPro" id="IPR036249">
    <property type="entry name" value="Thioredoxin-like_sf"/>
</dbReference>
<evidence type="ECO:0000256" key="4">
    <source>
        <dbReference type="SAM" id="MobiDB-lite"/>
    </source>
</evidence>
<name>A0AAF0FCE5_9BASI</name>
<keyword evidence="6" id="KW-0560">Oxidoreductase</keyword>
<dbReference type="SUPFAM" id="SSF47616">
    <property type="entry name" value="GST C-terminal domain-like"/>
    <property type="match status" value="1"/>
</dbReference>
<feature type="domain" description="GST C-terminal" evidence="5">
    <location>
        <begin position="145"/>
        <end position="302"/>
    </location>
</feature>
<dbReference type="CDD" id="cd03190">
    <property type="entry name" value="GST_C_Omega_like"/>
    <property type="match status" value="1"/>
</dbReference>
<protein>
    <submittedName>
        <fullName evidence="6">Glutathionyl-hydroquinone reductase</fullName>
        <ecNumber evidence="6">1.8.5.7</ecNumber>
    </submittedName>
</protein>
<feature type="site" description="Lowers pKa of active site Cys" evidence="3">
    <location>
        <position position="256"/>
    </location>
</feature>
<dbReference type="Pfam" id="PF13409">
    <property type="entry name" value="GST_N_2"/>
    <property type="match status" value="1"/>
</dbReference>
<dbReference type="GO" id="GO:0005737">
    <property type="term" value="C:cytoplasm"/>
    <property type="evidence" value="ECO:0007669"/>
    <property type="project" value="TreeGrafter"/>
</dbReference>
<dbReference type="Proteomes" id="UP001214628">
    <property type="component" value="Chromosome 5"/>
</dbReference>
<dbReference type="Gene3D" id="1.20.1050.10">
    <property type="match status" value="1"/>
</dbReference>
<feature type="binding site" evidence="2">
    <location>
        <begin position="130"/>
        <end position="133"/>
    </location>
    <ligand>
        <name>glutathione</name>
        <dbReference type="ChEBI" id="CHEBI:57925"/>
    </ligand>
</feature>
<dbReference type="SFLD" id="SFLDS00019">
    <property type="entry name" value="Glutathione_Transferase_(cytos"/>
    <property type="match status" value="1"/>
</dbReference>
<accession>A0AAF0FCE5</accession>
<feature type="active site" description="Nucleophile" evidence="1">
    <location>
        <position position="52"/>
    </location>
</feature>
<dbReference type="PROSITE" id="PS50405">
    <property type="entry name" value="GST_CTER"/>
    <property type="match status" value="1"/>
</dbReference>